<dbReference type="InterPro" id="IPR000644">
    <property type="entry name" value="CBS_dom"/>
</dbReference>
<dbReference type="EMBL" id="MFSU01000039">
    <property type="protein sequence ID" value="OGI48027.1"/>
    <property type="molecule type" value="Genomic_DNA"/>
</dbReference>
<evidence type="ECO:0000256" key="3">
    <source>
        <dbReference type="SAM" id="MobiDB-lite"/>
    </source>
</evidence>
<dbReference type="InterPro" id="IPR051257">
    <property type="entry name" value="Diverse_CBS-Domain"/>
</dbReference>
<name>A0A1F6TSA1_9PROT</name>
<dbReference type="InterPro" id="IPR046342">
    <property type="entry name" value="CBS_dom_sf"/>
</dbReference>
<accession>A0A1F6TSA1</accession>
<protein>
    <recommendedName>
        <fullName evidence="4">CBS domain-containing protein</fullName>
    </recommendedName>
</protein>
<dbReference type="PANTHER" id="PTHR43080:SF2">
    <property type="entry name" value="CBS DOMAIN-CONTAINING PROTEIN"/>
    <property type="match status" value="1"/>
</dbReference>
<dbReference type="SUPFAM" id="SSF54631">
    <property type="entry name" value="CBS-domain pair"/>
    <property type="match status" value="1"/>
</dbReference>
<feature type="region of interest" description="Disordered" evidence="3">
    <location>
        <begin position="152"/>
        <end position="179"/>
    </location>
</feature>
<gene>
    <name evidence="5" type="ORF">A2151_05205</name>
</gene>
<dbReference type="CDD" id="cd04586">
    <property type="entry name" value="CBS_pair_BON_assoc"/>
    <property type="match status" value="1"/>
</dbReference>
<dbReference type="PANTHER" id="PTHR43080">
    <property type="entry name" value="CBS DOMAIN-CONTAINING PROTEIN CBSX3, MITOCHONDRIAL"/>
    <property type="match status" value="1"/>
</dbReference>
<dbReference type="Gene3D" id="3.10.580.10">
    <property type="entry name" value="CBS-domain"/>
    <property type="match status" value="1"/>
</dbReference>
<dbReference type="Proteomes" id="UP000178885">
    <property type="component" value="Unassembled WGS sequence"/>
</dbReference>
<dbReference type="STRING" id="1817760.A2151_05205"/>
<evidence type="ECO:0000256" key="1">
    <source>
        <dbReference type="ARBA" id="ARBA00023122"/>
    </source>
</evidence>
<evidence type="ECO:0000313" key="5">
    <source>
        <dbReference type="EMBL" id="OGI48027.1"/>
    </source>
</evidence>
<evidence type="ECO:0000256" key="2">
    <source>
        <dbReference type="PROSITE-ProRule" id="PRU00703"/>
    </source>
</evidence>
<feature type="domain" description="CBS" evidence="4">
    <location>
        <begin position="7"/>
        <end position="63"/>
    </location>
</feature>
<dbReference type="AlphaFoldDB" id="A0A1F6TSA1"/>
<feature type="domain" description="CBS" evidence="4">
    <location>
        <begin position="91"/>
        <end position="147"/>
    </location>
</feature>
<proteinExistence type="predicted"/>
<comment type="caution">
    <text evidence="5">The sequence shown here is derived from an EMBL/GenBank/DDBJ whole genome shotgun (WGS) entry which is preliminary data.</text>
</comment>
<evidence type="ECO:0000313" key="6">
    <source>
        <dbReference type="Proteomes" id="UP000178885"/>
    </source>
</evidence>
<dbReference type="PROSITE" id="PS51371">
    <property type="entry name" value="CBS"/>
    <property type="match status" value="2"/>
</dbReference>
<dbReference type="Pfam" id="PF00571">
    <property type="entry name" value="CBS"/>
    <property type="match status" value="2"/>
</dbReference>
<sequence length="179" mass="19591">MLVKDIMHTEVKTATPDTRIRDVAVVMCLHKISGVPVVDSDNTIIGVLSEKDILKAMYPDVAEYMQNGRPDFEGLEGQYHDVLNRRVGDLMTSKVFTVSPEIPVLKAVSIMVVHKIRRIPVAENGKLVGIISIGDVHKAIFQTSLDAARRAESHGTDTAGMIGRQPKAEAARPVGTRTH</sequence>
<reference evidence="5 6" key="1">
    <citation type="journal article" date="2016" name="Nat. Commun.">
        <title>Thousands of microbial genomes shed light on interconnected biogeochemical processes in an aquifer system.</title>
        <authorList>
            <person name="Anantharaman K."/>
            <person name="Brown C.T."/>
            <person name="Hug L.A."/>
            <person name="Sharon I."/>
            <person name="Castelle C.J."/>
            <person name="Probst A.J."/>
            <person name="Thomas B.C."/>
            <person name="Singh A."/>
            <person name="Wilkins M.J."/>
            <person name="Karaoz U."/>
            <person name="Brodie E.L."/>
            <person name="Williams K.H."/>
            <person name="Hubbard S.S."/>
            <person name="Banfield J.F."/>
        </authorList>
    </citation>
    <scope>NUCLEOTIDE SEQUENCE [LARGE SCALE GENOMIC DNA]</scope>
</reference>
<evidence type="ECO:0000259" key="4">
    <source>
        <dbReference type="PROSITE" id="PS51371"/>
    </source>
</evidence>
<keyword evidence="1 2" id="KW-0129">CBS domain</keyword>
<dbReference type="SMART" id="SM00116">
    <property type="entry name" value="CBS"/>
    <property type="match status" value="2"/>
</dbReference>
<organism evidence="5 6">
    <name type="scientific">Candidatus Muproteobacteria bacterium RBG_16_65_34</name>
    <dbReference type="NCBI Taxonomy" id="1817760"/>
    <lineage>
        <taxon>Bacteria</taxon>
        <taxon>Pseudomonadati</taxon>
        <taxon>Pseudomonadota</taxon>
        <taxon>Candidatus Muproteobacteria</taxon>
    </lineage>
</organism>